<evidence type="ECO:0008006" key="4">
    <source>
        <dbReference type="Google" id="ProtNLM"/>
    </source>
</evidence>
<keyword evidence="1" id="KW-1133">Transmembrane helix</keyword>
<proteinExistence type="predicted"/>
<evidence type="ECO:0000256" key="1">
    <source>
        <dbReference type="SAM" id="Phobius"/>
    </source>
</evidence>
<keyword evidence="1" id="KW-0472">Membrane</keyword>
<dbReference type="STRING" id="1267423.SAMN05216290_0923"/>
<feature type="transmembrane region" description="Helical" evidence="1">
    <location>
        <begin position="6"/>
        <end position="23"/>
    </location>
</feature>
<protein>
    <recommendedName>
        <fullName evidence="4">Rod shape-determining protein MreD</fullName>
    </recommendedName>
</protein>
<evidence type="ECO:0000313" key="3">
    <source>
        <dbReference type="Proteomes" id="UP000199437"/>
    </source>
</evidence>
<gene>
    <name evidence="2" type="ORF">SAMN05216290_0923</name>
</gene>
<dbReference type="GeneID" id="99985662"/>
<dbReference type="RefSeq" id="WP_090257298.1">
    <property type="nucleotide sequence ID" value="NZ_FOIR01000001.1"/>
</dbReference>
<evidence type="ECO:0000313" key="2">
    <source>
        <dbReference type="EMBL" id="SEV95941.1"/>
    </source>
</evidence>
<dbReference type="Proteomes" id="UP000199437">
    <property type="component" value="Unassembled WGS sequence"/>
</dbReference>
<reference evidence="3" key="1">
    <citation type="submission" date="2016-10" db="EMBL/GenBank/DDBJ databases">
        <authorList>
            <person name="Varghese N."/>
            <person name="Submissions S."/>
        </authorList>
    </citation>
    <scope>NUCLEOTIDE SEQUENCE [LARGE SCALE GENOMIC DNA]</scope>
    <source>
        <strain evidence="3">CGMCC 1.12402</strain>
    </source>
</reference>
<dbReference type="OrthoDB" id="1132160at2"/>
<organism evidence="2 3">
    <name type="scientific">Roseivirga pacifica</name>
    <dbReference type="NCBI Taxonomy" id="1267423"/>
    <lineage>
        <taxon>Bacteria</taxon>
        <taxon>Pseudomonadati</taxon>
        <taxon>Bacteroidota</taxon>
        <taxon>Cytophagia</taxon>
        <taxon>Cytophagales</taxon>
        <taxon>Roseivirgaceae</taxon>
        <taxon>Roseivirga</taxon>
    </lineage>
</organism>
<name>A0A1I0N4D0_9BACT</name>
<dbReference type="EMBL" id="FOIR01000001">
    <property type="protein sequence ID" value="SEV95941.1"/>
    <property type="molecule type" value="Genomic_DNA"/>
</dbReference>
<feature type="transmembrane region" description="Helical" evidence="1">
    <location>
        <begin position="35"/>
        <end position="60"/>
    </location>
</feature>
<sequence length="170" mass="19498">MNRSLIRIIFTFALLLPLQVLVFRNFVVFGTGFSFIYLLCLLMLPVEMSVITGMIVALFTGLAVDLFYHTLGIHAAASVFLMFLRYHWLRMNGPRSGYEVNHLPLLSNYGLGWFIGYALPLIFVHSLVVFFVEAGNVALFWQSTFRALITTIISLIFIVISQYFLYPREQ</sequence>
<accession>A0A1I0N4D0</accession>
<feature type="transmembrane region" description="Helical" evidence="1">
    <location>
        <begin position="109"/>
        <end position="132"/>
    </location>
</feature>
<keyword evidence="3" id="KW-1185">Reference proteome</keyword>
<dbReference type="AlphaFoldDB" id="A0A1I0N4D0"/>
<feature type="transmembrane region" description="Helical" evidence="1">
    <location>
        <begin position="144"/>
        <end position="166"/>
    </location>
</feature>
<keyword evidence="1" id="KW-0812">Transmembrane</keyword>
<feature type="transmembrane region" description="Helical" evidence="1">
    <location>
        <begin position="66"/>
        <end position="88"/>
    </location>
</feature>